<dbReference type="PATRIC" id="fig|380.5.peg.5043"/>
<dbReference type="HOGENOM" id="CLU_214490_0_0_5"/>
<accession>G9AFW9</accession>
<sequence length="52" mass="5875">MLVVRHLRGNATGMMDWIVLSAWFGRLLAPLRRSAPGWRLVRFVGAGLRSLI</sequence>
<dbReference type="AlphaFoldDB" id="G9AFW9"/>
<reference evidence="1 2" key="1">
    <citation type="journal article" date="2012" name="J. Bacteriol.">
        <title>Genome sequence of the soybean symbiont Sinorhizobium fredii HH103.</title>
        <authorList>
            <person name="Weidner S."/>
            <person name="Becker A."/>
            <person name="Bonilla I."/>
            <person name="Jaenicke S."/>
            <person name="Lloret J."/>
            <person name="Margaret I."/>
            <person name="Puhler A."/>
            <person name="Ruiz-Sainz J.E."/>
            <person name="Schneiker-Bekel S."/>
            <person name="Szczepanowski R."/>
            <person name="Vinardell J.M."/>
            <person name="Zehner S."/>
            <person name="Gottfert M."/>
        </authorList>
    </citation>
    <scope>NUCLEOTIDE SEQUENCE [LARGE SCALE GENOMIC DNA]</scope>
    <source>
        <strain evidence="1 2">HH103</strain>
        <plasmid evidence="2">pSfHH103e</plasmid>
    </source>
</reference>
<gene>
    <name evidence="1" type="ordered locus">SFHH103_05487</name>
</gene>
<proteinExistence type="predicted"/>
<dbReference type="Proteomes" id="UP000007735">
    <property type="component" value="Plasmid pSfHH103e"/>
</dbReference>
<dbReference type="EMBL" id="HE616899">
    <property type="protein sequence ID" value="CCE99951.1"/>
    <property type="molecule type" value="Genomic_DNA"/>
</dbReference>
<protein>
    <submittedName>
        <fullName evidence="1">Uncharacterized protein</fullName>
    </submittedName>
</protein>
<keyword evidence="1" id="KW-0614">Plasmid</keyword>
<geneLocation type="plasmid" evidence="1 2">
    <name>pSfHH103e</name>
</geneLocation>
<evidence type="ECO:0000313" key="1">
    <source>
        <dbReference type="EMBL" id="CCE99951.1"/>
    </source>
</evidence>
<dbReference type="KEGG" id="sfh:SFHH103_05487"/>
<organism evidence="1 2">
    <name type="scientific">Sinorhizobium fredii (strain HH103)</name>
    <dbReference type="NCBI Taxonomy" id="1117943"/>
    <lineage>
        <taxon>Bacteria</taxon>
        <taxon>Pseudomonadati</taxon>
        <taxon>Pseudomonadota</taxon>
        <taxon>Alphaproteobacteria</taxon>
        <taxon>Hyphomicrobiales</taxon>
        <taxon>Rhizobiaceae</taxon>
        <taxon>Sinorhizobium/Ensifer group</taxon>
        <taxon>Sinorhizobium</taxon>
    </lineage>
</organism>
<name>G9AFW9_SINF1</name>
<evidence type="ECO:0000313" key="2">
    <source>
        <dbReference type="Proteomes" id="UP000007735"/>
    </source>
</evidence>